<dbReference type="InterPro" id="IPR001958">
    <property type="entry name" value="Tet-R_TetA/multi-R_MdtG-like"/>
</dbReference>
<dbReference type="RefSeq" id="XP_005794427.1">
    <property type="nucleotide sequence ID" value="XM_005794370.1"/>
</dbReference>
<reference evidence="9" key="1">
    <citation type="journal article" date="2013" name="Nature">
        <title>Pan genome of the phytoplankton Emiliania underpins its global distribution.</title>
        <authorList>
            <person name="Read B.A."/>
            <person name="Kegel J."/>
            <person name="Klute M.J."/>
            <person name="Kuo A."/>
            <person name="Lefebvre S.C."/>
            <person name="Maumus F."/>
            <person name="Mayer C."/>
            <person name="Miller J."/>
            <person name="Monier A."/>
            <person name="Salamov A."/>
            <person name="Young J."/>
            <person name="Aguilar M."/>
            <person name="Claverie J.M."/>
            <person name="Frickenhaus S."/>
            <person name="Gonzalez K."/>
            <person name="Herman E.K."/>
            <person name="Lin Y.C."/>
            <person name="Napier J."/>
            <person name="Ogata H."/>
            <person name="Sarno A.F."/>
            <person name="Shmutz J."/>
            <person name="Schroeder D."/>
            <person name="de Vargas C."/>
            <person name="Verret F."/>
            <person name="von Dassow P."/>
            <person name="Valentin K."/>
            <person name="Van de Peer Y."/>
            <person name="Wheeler G."/>
            <person name="Dacks J.B."/>
            <person name="Delwiche C.F."/>
            <person name="Dyhrman S.T."/>
            <person name="Glockner G."/>
            <person name="John U."/>
            <person name="Richards T."/>
            <person name="Worden A.Z."/>
            <person name="Zhang X."/>
            <person name="Grigoriev I.V."/>
            <person name="Allen A.E."/>
            <person name="Bidle K."/>
            <person name="Borodovsky M."/>
            <person name="Bowler C."/>
            <person name="Brownlee C."/>
            <person name="Cock J.M."/>
            <person name="Elias M."/>
            <person name="Gladyshev V.N."/>
            <person name="Groth M."/>
            <person name="Guda C."/>
            <person name="Hadaegh A."/>
            <person name="Iglesias-Rodriguez M.D."/>
            <person name="Jenkins J."/>
            <person name="Jones B.M."/>
            <person name="Lawson T."/>
            <person name="Leese F."/>
            <person name="Lindquist E."/>
            <person name="Lobanov A."/>
            <person name="Lomsadze A."/>
            <person name="Malik S.B."/>
            <person name="Marsh M.E."/>
            <person name="Mackinder L."/>
            <person name="Mock T."/>
            <person name="Mueller-Roeber B."/>
            <person name="Pagarete A."/>
            <person name="Parker M."/>
            <person name="Probert I."/>
            <person name="Quesneville H."/>
            <person name="Raines C."/>
            <person name="Rensing S.A."/>
            <person name="Riano-Pachon D.M."/>
            <person name="Richier S."/>
            <person name="Rokitta S."/>
            <person name="Shiraiwa Y."/>
            <person name="Soanes D.M."/>
            <person name="van der Giezen M."/>
            <person name="Wahlund T.M."/>
            <person name="Williams B."/>
            <person name="Wilson W."/>
            <person name="Wolfe G."/>
            <person name="Wurch L.L."/>
        </authorList>
    </citation>
    <scope>NUCLEOTIDE SEQUENCE</scope>
</reference>
<protein>
    <recommendedName>
        <fullName evidence="7">Major facilitator superfamily (MFS) profile domain-containing protein</fullName>
    </recommendedName>
</protein>
<dbReference type="PROSITE" id="PS50850">
    <property type="entry name" value="MFS"/>
    <property type="match status" value="1"/>
</dbReference>
<keyword evidence="2" id="KW-0813">Transport</keyword>
<dbReference type="Pfam" id="PF07690">
    <property type="entry name" value="MFS_1"/>
    <property type="match status" value="1"/>
</dbReference>
<proteinExistence type="predicted"/>
<dbReference type="PaxDb" id="2903-EOD41998"/>
<dbReference type="AlphaFoldDB" id="A0A0D3L1W3"/>
<comment type="subcellular location">
    <subcellularLocation>
        <location evidence="1">Membrane</location>
        <topology evidence="1">Multi-pass membrane protein</topology>
    </subcellularLocation>
</comment>
<dbReference type="GO" id="GO:0016020">
    <property type="term" value="C:membrane"/>
    <property type="evidence" value="ECO:0007669"/>
    <property type="project" value="UniProtKB-SubCell"/>
</dbReference>
<dbReference type="GeneID" id="17287268"/>
<evidence type="ECO:0000313" key="9">
    <source>
        <dbReference type="Proteomes" id="UP000013827"/>
    </source>
</evidence>
<evidence type="ECO:0000256" key="4">
    <source>
        <dbReference type="ARBA" id="ARBA00022989"/>
    </source>
</evidence>
<dbReference type="PANTHER" id="PTHR23504">
    <property type="entry name" value="MAJOR FACILITATOR SUPERFAMILY DOMAIN-CONTAINING PROTEIN 10"/>
    <property type="match status" value="1"/>
</dbReference>
<dbReference type="InterPro" id="IPR011701">
    <property type="entry name" value="MFS"/>
</dbReference>
<feature type="transmembrane region" description="Helical" evidence="6">
    <location>
        <begin position="144"/>
        <end position="166"/>
    </location>
</feature>
<keyword evidence="3 6" id="KW-0812">Transmembrane</keyword>
<dbReference type="STRING" id="2903.R1E341"/>
<dbReference type="Proteomes" id="UP000013827">
    <property type="component" value="Unassembled WGS sequence"/>
</dbReference>
<evidence type="ECO:0000256" key="5">
    <source>
        <dbReference type="ARBA" id="ARBA00023136"/>
    </source>
</evidence>
<evidence type="ECO:0000256" key="2">
    <source>
        <dbReference type="ARBA" id="ARBA00022448"/>
    </source>
</evidence>
<reference evidence="8" key="2">
    <citation type="submission" date="2024-10" db="UniProtKB">
        <authorList>
            <consortium name="EnsemblProtists"/>
        </authorList>
    </citation>
    <scope>IDENTIFICATION</scope>
</reference>
<evidence type="ECO:0000256" key="6">
    <source>
        <dbReference type="SAM" id="Phobius"/>
    </source>
</evidence>
<sequence>MRLPHCCRTTVDFPWKLVLVTALFRMLGTMSATLVFPFMPFMLVEFGIPEPEVGTWAGMMASAFFLAQLPSGVFWGWLSDRVGRRPIVAISLCGQAFSLVAIGLSTTAEACLAARMLGGFLCGAEPAIVASLRESTPKQHRTQAFTYSQTGFSGGVLLGPTLGGLLAKPADNIPALRGTVFEASPYLLTCGAAAALQLLGLCFVRLLPRKQRKALGSQEVVELPMVAPETAPPKPRPTAEILSWVRSRAHGVTVGVRATCAHPVIAVCLTDIFLMHVVQSALGELFPLFASNKAHGLGLEPVEIGEAMAPLGLMLGVVSLSFSALEKCVGLKFLFRGGMPP</sequence>
<dbReference type="InterPro" id="IPR020846">
    <property type="entry name" value="MFS_dom"/>
</dbReference>
<dbReference type="PANTHER" id="PTHR23504:SF15">
    <property type="entry name" value="MAJOR FACILITATOR SUPERFAMILY (MFS) PROFILE DOMAIN-CONTAINING PROTEIN"/>
    <property type="match status" value="1"/>
</dbReference>
<accession>A0A0D3L1W3</accession>
<feature type="transmembrane region" description="Helical" evidence="6">
    <location>
        <begin position="87"/>
        <end position="106"/>
    </location>
</feature>
<feature type="transmembrane region" description="Helical" evidence="6">
    <location>
        <begin position="17"/>
        <end position="36"/>
    </location>
</feature>
<evidence type="ECO:0000259" key="7">
    <source>
        <dbReference type="PROSITE" id="PS50850"/>
    </source>
</evidence>
<keyword evidence="5 6" id="KW-0472">Membrane</keyword>
<feature type="transmembrane region" description="Helical" evidence="6">
    <location>
        <begin position="186"/>
        <end position="207"/>
    </location>
</feature>
<keyword evidence="4 6" id="KW-1133">Transmembrane helix</keyword>
<feature type="domain" description="Major facilitator superfamily (MFS) profile" evidence="7">
    <location>
        <begin position="17"/>
        <end position="341"/>
    </location>
</feature>
<evidence type="ECO:0000256" key="3">
    <source>
        <dbReference type="ARBA" id="ARBA00022692"/>
    </source>
</evidence>
<dbReference type="GO" id="GO:0022857">
    <property type="term" value="F:transmembrane transporter activity"/>
    <property type="evidence" value="ECO:0007669"/>
    <property type="project" value="InterPro"/>
</dbReference>
<dbReference type="KEGG" id="ehx:EMIHUDRAFT_194657"/>
<organism evidence="8 9">
    <name type="scientific">Emiliania huxleyi (strain CCMP1516)</name>
    <dbReference type="NCBI Taxonomy" id="280463"/>
    <lineage>
        <taxon>Eukaryota</taxon>
        <taxon>Haptista</taxon>
        <taxon>Haptophyta</taxon>
        <taxon>Prymnesiophyceae</taxon>
        <taxon>Isochrysidales</taxon>
        <taxon>Noelaerhabdaceae</taxon>
        <taxon>Emiliania</taxon>
    </lineage>
</organism>
<name>A0A0D3L1W3_EMIH1</name>
<dbReference type="EnsemblProtists" id="EOD41998">
    <property type="protein sequence ID" value="EOD41998"/>
    <property type="gene ID" value="EMIHUDRAFT_194657"/>
</dbReference>
<dbReference type="SUPFAM" id="SSF103473">
    <property type="entry name" value="MFS general substrate transporter"/>
    <property type="match status" value="1"/>
</dbReference>
<dbReference type="eggNOG" id="KOG2615">
    <property type="taxonomic scope" value="Eukaryota"/>
</dbReference>
<dbReference type="InterPro" id="IPR036259">
    <property type="entry name" value="MFS_trans_sf"/>
</dbReference>
<feature type="transmembrane region" description="Helical" evidence="6">
    <location>
        <begin position="112"/>
        <end position="132"/>
    </location>
</feature>
<dbReference type="PRINTS" id="PR01035">
    <property type="entry name" value="TCRTETA"/>
</dbReference>
<feature type="transmembrane region" description="Helical" evidence="6">
    <location>
        <begin position="56"/>
        <end position="78"/>
    </location>
</feature>
<keyword evidence="9" id="KW-1185">Reference proteome</keyword>
<dbReference type="Gene3D" id="1.20.1250.20">
    <property type="entry name" value="MFS general substrate transporter like domains"/>
    <property type="match status" value="1"/>
</dbReference>
<dbReference type="HOGENOM" id="CLU_001265_54_6_1"/>
<evidence type="ECO:0000313" key="8">
    <source>
        <dbReference type="EnsemblProtists" id="EOD41998"/>
    </source>
</evidence>
<evidence type="ECO:0000256" key="1">
    <source>
        <dbReference type="ARBA" id="ARBA00004141"/>
    </source>
</evidence>